<organism evidence="1">
    <name type="scientific">Lepeophtheirus salmonis</name>
    <name type="common">Salmon louse</name>
    <name type="synonym">Caligus salmonis</name>
    <dbReference type="NCBI Taxonomy" id="72036"/>
    <lineage>
        <taxon>Eukaryota</taxon>
        <taxon>Metazoa</taxon>
        <taxon>Ecdysozoa</taxon>
        <taxon>Arthropoda</taxon>
        <taxon>Crustacea</taxon>
        <taxon>Multicrustacea</taxon>
        <taxon>Hexanauplia</taxon>
        <taxon>Copepoda</taxon>
        <taxon>Siphonostomatoida</taxon>
        <taxon>Caligidae</taxon>
        <taxon>Lepeophtheirus</taxon>
    </lineage>
</organism>
<reference evidence="1" key="1">
    <citation type="submission" date="2014-05" db="EMBL/GenBank/DDBJ databases">
        <authorList>
            <person name="Chronopoulou M."/>
        </authorList>
    </citation>
    <scope>NUCLEOTIDE SEQUENCE</scope>
    <source>
        <tissue evidence="1">Whole organism</tissue>
    </source>
</reference>
<name>A0A0K2TIG7_LEPSM</name>
<evidence type="ECO:0000313" key="1">
    <source>
        <dbReference type="EMBL" id="CDW25615.1"/>
    </source>
</evidence>
<accession>A0A0K2TIG7</accession>
<dbReference type="OrthoDB" id="6377204at2759"/>
<protein>
    <submittedName>
        <fullName evidence="1">Kinesin family member 21B [Hydra vulgaris]</fullName>
    </submittedName>
</protein>
<dbReference type="EMBL" id="HACA01008254">
    <property type="protein sequence ID" value="CDW25615.1"/>
    <property type="molecule type" value="Transcribed_RNA"/>
</dbReference>
<proteinExistence type="predicted"/>
<dbReference type="AlphaFoldDB" id="A0A0K2TIG7"/>
<gene>
    <name evidence="1" type="primary">kif21b</name>
</gene>
<sequence>MSPIHCFIADSTHYFHSFHFVNFFLHFFSIGKWYVSCSMNCVWLIIFFKTYLHWLSPTIFNSSSSQNTSVNSFNLQPTTPQNIIKGFEAAGIRPLTPNIFTDADFAPSKVSDIPPCPQQFASEADSESAAFVEVRQMASHSKGLLVLRILKGFRRLSQRKKQKKGGRKERRCLQRPPWRCTASECLQILQKLNFRKGFCFLI</sequence>